<proteinExistence type="predicted"/>
<protein>
    <submittedName>
        <fullName evidence="1">Uncharacterized protein</fullName>
    </submittedName>
</protein>
<dbReference type="Gene3D" id="1.25.10.10">
    <property type="entry name" value="Leucine-rich Repeat Variant"/>
    <property type="match status" value="1"/>
</dbReference>
<dbReference type="AlphaFoldDB" id="A0A6A6M9F1"/>
<dbReference type="PANTHER" id="PTHR48202:SF1">
    <property type="entry name" value="ALPHA_BETA-HYDROLASES SUPERFAMILY PROTEIN"/>
    <property type="match status" value="1"/>
</dbReference>
<reference evidence="1 2" key="1">
    <citation type="journal article" date="2020" name="Mol. Plant">
        <title>The Chromosome-Based Rubber Tree Genome Provides New Insights into Spurge Genome Evolution and Rubber Biosynthesis.</title>
        <authorList>
            <person name="Liu J."/>
            <person name="Shi C."/>
            <person name="Shi C.C."/>
            <person name="Li W."/>
            <person name="Zhang Q.J."/>
            <person name="Zhang Y."/>
            <person name="Li K."/>
            <person name="Lu H.F."/>
            <person name="Shi C."/>
            <person name="Zhu S.T."/>
            <person name="Xiao Z.Y."/>
            <person name="Nan H."/>
            <person name="Yue Y."/>
            <person name="Zhu X.G."/>
            <person name="Wu Y."/>
            <person name="Hong X.N."/>
            <person name="Fan G.Y."/>
            <person name="Tong Y."/>
            <person name="Zhang D."/>
            <person name="Mao C.L."/>
            <person name="Liu Y.L."/>
            <person name="Hao S.J."/>
            <person name="Liu W.Q."/>
            <person name="Lv M.Q."/>
            <person name="Zhang H.B."/>
            <person name="Liu Y."/>
            <person name="Hu-Tang G.R."/>
            <person name="Wang J.P."/>
            <person name="Wang J.H."/>
            <person name="Sun Y.H."/>
            <person name="Ni S.B."/>
            <person name="Chen W.B."/>
            <person name="Zhang X.C."/>
            <person name="Jiao Y.N."/>
            <person name="Eichler E.E."/>
            <person name="Li G.H."/>
            <person name="Liu X."/>
            <person name="Gao L.Z."/>
        </authorList>
    </citation>
    <scope>NUCLEOTIDE SEQUENCE [LARGE SCALE GENOMIC DNA]</scope>
    <source>
        <strain evidence="2">cv. GT1</strain>
        <tissue evidence="1">Leaf</tissue>
    </source>
</reference>
<organism evidence="1 2">
    <name type="scientific">Hevea brasiliensis</name>
    <name type="common">Para rubber tree</name>
    <name type="synonym">Siphonia brasiliensis</name>
    <dbReference type="NCBI Taxonomy" id="3981"/>
    <lineage>
        <taxon>Eukaryota</taxon>
        <taxon>Viridiplantae</taxon>
        <taxon>Streptophyta</taxon>
        <taxon>Embryophyta</taxon>
        <taxon>Tracheophyta</taxon>
        <taxon>Spermatophyta</taxon>
        <taxon>Magnoliopsida</taxon>
        <taxon>eudicotyledons</taxon>
        <taxon>Gunneridae</taxon>
        <taxon>Pentapetalae</taxon>
        <taxon>rosids</taxon>
        <taxon>fabids</taxon>
        <taxon>Malpighiales</taxon>
        <taxon>Euphorbiaceae</taxon>
        <taxon>Crotonoideae</taxon>
        <taxon>Micrandreae</taxon>
        <taxon>Hevea</taxon>
    </lineage>
</organism>
<dbReference type="EMBL" id="JAAGAX010000006">
    <property type="protein sequence ID" value="KAF2309874.1"/>
    <property type="molecule type" value="Genomic_DNA"/>
</dbReference>
<dbReference type="SUPFAM" id="SSF48371">
    <property type="entry name" value="ARM repeat"/>
    <property type="match status" value="1"/>
</dbReference>
<name>A0A6A6M9F1_HEVBR</name>
<evidence type="ECO:0000313" key="1">
    <source>
        <dbReference type="EMBL" id="KAF2309874.1"/>
    </source>
</evidence>
<evidence type="ECO:0000313" key="2">
    <source>
        <dbReference type="Proteomes" id="UP000467840"/>
    </source>
</evidence>
<dbReference type="InterPro" id="IPR011989">
    <property type="entry name" value="ARM-like"/>
</dbReference>
<keyword evidence="2" id="KW-1185">Reference proteome</keyword>
<dbReference type="PANTHER" id="PTHR48202">
    <property type="entry name" value="ALPHA/BETA-HYDROLASES SUPERFAMILY PROTEIN"/>
    <property type="match status" value="1"/>
</dbReference>
<gene>
    <name evidence="1" type="ORF">GH714_005448</name>
</gene>
<accession>A0A6A6M9F1</accession>
<dbReference type="InterPro" id="IPR016024">
    <property type="entry name" value="ARM-type_fold"/>
</dbReference>
<comment type="caution">
    <text evidence="1">The sequence shown here is derived from an EMBL/GenBank/DDBJ whole genome shotgun (WGS) entry which is preliminary data.</text>
</comment>
<dbReference type="Proteomes" id="UP000467840">
    <property type="component" value="Chromosome 14"/>
</dbReference>
<sequence length="674" mass="73240">MALAVRVRIAIRPPAICSSSDFTCPPIQKLLTQTQTQFPFLFKSYASSLFQTPTLPSLSLPSTRSFLPHPLRTQSIPKTISKIITNHNHPRQPLVLTANASSSPRYSVLGLSTAVVSFLIASVALLSYNDRHSSECDSNFIHTAIEHTISKSNDSCRRVFYHVRQTGVAASVLWQSLRSVLSSANHEVRLGFELRVAALLADIAAANGGRRAALVGAGGGKVVDWLLETVAVREDGCSTQAEAARALAYLIADPDVSADVLGRPRAVPYLLRFIFSRQPKKKHSRRSSFDICDSLKGGSMLVAAIMDIVTSNCDRSLEKVPCKPSLPGNAETRDIAVAIEVIEEGGLHMDRPQENEDDDNGGREMKGIGIKILEGTTVLGLTRNNGLTKLEHSDSSNVESFSQTSKTLSFLQKKDGSLAQNLSSTVVPGLWDDLHCQHVAVPFAAWALASWAMASEANRSHIQELDQDGQAVMTALMAPERSVKWHGSLVARLLLEDRHLPINDSISDWTSSLLTTISQASKNDDIPLAQVALSAFLLSVERSPEARKIVMEKGLELMRKTTKQTTKHKQTQIDQSNILFATQTVNQLAGAVVNLAGNQLRVATVSVDTFPLVDLLSLEPFAGPFQNFKKDAMSKFNVADSASATLKGIKALTELCSEDSFCQNKIADLGSCVY</sequence>